<dbReference type="InterPro" id="IPR008538">
    <property type="entry name" value="Uma2"/>
</dbReference>
<organism evidence="2 3">
    <name type="scientific">Peterkaempfera bronchialis</name>
    <dbReference type="NCBI Taxonomy" id="2126346"/>
    <lineage>
        <taxon>Bacteria</taxon>
        <taxon>Bacillati</taxon>
        <taxon>Actinomycetota</taxon>
        <taxon>Actinomycetes</taxon>
        <taxon>Kitasatosporales</taxon>
        <taxon>Streptomycetaceae</taxon>
        <taxon>Peterkaempfera</taxon>
    </lineage>
</organism>
<dbReference type="EMBL" id="CP031264">
    <property type="protein sequence ID" value="AXI78201.1"/>
    <property type="molecule type" value="Genomic_DNA"/>
</dbReference>
<accession>A0A345SWU6</accession>
<keyword evidence="2" id="KW-0255">Endonuclease</keyword>
<protein>
    <submittedName>
        <fullName evidence="2">Uma2 family endonuclease</fullName>
    </submittedName>
</protein>
<dbReference type="CDD" id="cd06260">
    <property type="entry name" value="DUF820-like"/>
    <property type="match status" value="1"/>
</dbReference>
<evidence type="ECO:0000313" key="2">
    <source>
        <dbReference type="EMBL" id="AXI78201.1"/>
    </source>
</evidence>
<dbReference type="PANTHER" id="PTHR35400">
    <property type="entry name" value="SLR1083 PROTEIN"/>
    <property type="match status" value="1"/>
</dbReference>
<dbReference type="Pfam" id="PF05685">
    <property type="entry name" value="Uma2"/>
    <property type="match status" value="1"/>
</dbReference>
<gene>
    <name evidence="2" type="ORF">C7M71_012875</name>
</gene>
<dbReference type="GO" id="GO:0004519">
    <property type="term" value="F:endonuclease activity"/>
    <property type="evidence" value="ECO:0007669"/>
    <property type="project" value="UniProtKB-KW"/>
</dbReference>
<keyword evidence="2" id="KW-0540">Nuclease</keyword>
<name>A0A345SWU6_9ACTN</name>
<dbReference type="Gene3D" id="3.90.1570.10">
    <property type="entry name" value="tt1808, chain A"/>
    <property type="match status" value="1"/>
</dbReference>
<reference evidence="3" key="1">
    <citation type="submission" date="2018-07" db="EMBL/GenBank/DDBJ databases">
        <title>Streptacidiphilus bronchialis DSM 106435 chromosome.</title>
        <authorList>
            <person name="Batra D."/>
            <person name="Gulvik C.A."/>
        </authorList>
    </citation>
    <scope>NUCLEOTIDE SEQUENCE [LARGE SCALE GENOMIC DNA]</scope>
    <source>
        <strain evidence="3">DSM 106435</strain>
    </source>
</reference>
<dbReference type="SUPFAM" id="SSF52980">
    <property type="entry name" value="Restriction endonuclease-like"/>
    <property type="match status" value="1"/>
</dbReference>
<dbReference type="InterPro" id="IPR011335">
    <property type="entry name" value="Restrct_endonuc-II-like"/>
</dbReference>
<evidence type="ECO:0000259" key="1">
    <source>
        <dbReference type="Pfam" id="PF05685"/>
    </source>
</evidence>
<proteinExistence type="predicted"/>
<dbReference type="InterPro" id="IPR012296">
    <property type="entry name" value="Nuclease_put_TT1808"/>
</dbReference>
<keyword evidence="2" id="KW-0378">Hydrolase</keyword>
<keyword evidence="3" id="KW-1185">Reference proteome</keyword>
<dbReference type="KEGG" id="stri:C7M71_012875"/>
<dbReference type="AlphaFoldDB" id="A0A345SWU6"/>
<dbReference type="OrthoDB" id="5524117at2"/>
<evidence type="ECO:0000313" key="3">
    <source>
        <dbReference type="Proteomes" id="UP000249340"/>
    </source>
</evidence>
<feature type="domain" description="Putative restriction endonuclease" evidence="1">
    <location>
        <begin position="15"/>
        <end position="179"/>
    </location>
</feature>
<dbReference type="RefSeq" id="WP_111491056.1">
    <property type="nucleotide sequence ID" value="NZ_CP031264.1"/>
</dbReference>
<sequence length="192" mass="20901">MSVAYQDHSGVWTIEDVLALDDDGKHRFELWGDALVMSPSAGFKHQRASRRLANLLEAAADAFGAPVEVMEAVNVVLPSGLLVPDIAVVDASAAATDPVTCDGEAVWFVVEVVSPSPAGRRIDRKVKPIMYADGAIPAYWRLELEPVPSLVVAEFEDGRYTERVVAEPGRTTLIDKPFPVRVDPAELVRPRL</sequence>
<dbReference type="Proteomes" id="UP000249340">
    <property type="component" value="Chromosome"/>
</dbReference>
<dbReference type="PANTHER" id="PTHR35400:SF3">
    <property type="entry name" value="SLL1072 PROTEIN"/>
    <property type="match status" value="1"/>
</dbReference>